<protein>
    <submittedName>
        <fullName evidence="2">Uncharacterized protein</fullName>
    </submittedName>
</protein>
<reference evidence="2" key="1">
    <citation type="submission" date="2021-02" db="EMBL/GenBank/DDBJ databases">
        <authorList>
            <person name="Dougan E. K."/>
            <person name="Rhodes N."/>
            <person name="Thang M."/>
            <person name="Chan C."/>
        </authorList>
    </citation>
    <scope>NUCLEOTIDE SEQUENCE</scope>
</reference>
<keyword evidence="3" id="KW-1185">Reference proteome</keyword>
<dbReference type="Gene3D" id="2.60.40.150">
    <property type="entry name" value="C2 domain"/>
    <property type="match status" value="1"/>
</dbReference>
<accession>A0A812YFS7</accession>
<name>A0A812YFS7_SYMPI</name>
<feature type="region of interest" description="Disordered" evidence="1">
    <location>
        <begin position="112"/>
        <end position="154"/>
    </location>
</feature>
<dbReference type="InterPro" id="IPR035892">
    <property type="entry name" value="C2_domain_sf"/>
</dbReference>
<dbReference type="EMBL" id="CAJNIZ010048277">
    <property type="protein sequence ID" value="CAE7785650.1"/>
    <property type="molecule type" value="Genomic_DNA"/>
</dbReference>
<gene>
    <name evidence="2" type="ORF">SPIL2461_LOCUS23412</name>
</gene>
<dbReference type="AlphaFoldDB" id="A0A812YFS7"/>
<feature type="non-terminal residue" evidence="2">
    <location>
        <position position="154"/>
    </location>
</feature>
<evidence type="ECO:0000313" key="2">
    <source>
        <dbReference type="EMBL" id="CAE7785650.1"/>
    </source>
</evidence>
<evidence type="ECO:0000256" key="1">
    <source>
        <dbReference type="SAM" id="MobiDB-lite"/>
    </source>
</evidence>
<organism evidence="2 3">
    <name type="scientific">Symbiodinium pilosum</name>
    <name type="common">Dinoflagellate</name>
    <dbReference type="NCBI Taxonomy" id="2952"/>
    <lineage>
        <taxon>Eukaryota</taxon>
        <taxon>Sar</taxon>
        <taxon>Alveolata</taxon>
        <taxon>Dinophyceae</taxon>
        <taxon>Suessiales</taxon>
        <taxon>Symbiodiniaceae</taxon>
        <taxon>Symbiodinium</taxon>
    </lineage>
</organism>
<dbReference type="Proteomes" id="UP000649617">
    <property type="component" value="Unassembled WGS sequence"/>
</dbReference>
<dbReference type="OrthoDB" id="1029639at2759"/>
<proteinExistence type="predicted"/>
<evidence type="ECO:0000313" key="3">
    <source>
        <dbReference type="Proteomes" id="UP000649617"/>
    </source>
</evidence>
<comment type="caution">
    <text evidence="2">The sequence shown here is derived from an EMBL/GenBank/DDBJ whole genome shotgun (WGS) entry which is preliminary data.</text>
</comment>
<sequence length="154" mass="17244">EKKMPYDEIARIAGLPEGQVKLLVEMQRSLQVVWYQSFHRLLEYPGGTVSVEVSKEDKTSLGKVTIDLSEVEDAEDKTLQVRKVLEGPGAKGREVVLVFDIELQGLQRSKLHRRRGHQSYADLGNTNRGRGRRTVTASKKPKSVERSGSASNVK</sequence>